<keyword evidence="6" id="KW-0443">Lipid metabolism</keyword>
<evidence type="ECO:0000256" key="5">
    <source>
        <dbReference type="ARBA" id="ARBA00023002"/>
    </source>
</evidence>
<dbReference type="InterPro" id="IPR014358">
    <property type="entry name" value="Enoyl-ACP_Rdtase_NADH"/>
</dbReference>
<dbReference type="EMBL" id="JAYMYQ010000001">
    <property type="protein sequence ID" value="KAK7361013.1"/>
    <property type="molecule type" value="Genomic_DNA"/>
</dbReference>
<comment type="caution">
    <text evidence="8">The sequence shown here is derived from an EMBL/GenBank/DDBJ whole genome shotgun (WGS) entry which is preliminary data.</text>
</comment>
<protein>
    <submittedName>
        <fullName evidence="8">Uncharacterized protein</fullName>
    </submittedName>
</protein>
<dbReference type="Proteomes" id="UP001367508">
    <property type="component" value="Unassembled WGS sequence"/>
</dbReference>
<dbReference type="GO" id="GO:0006633">
    <property type="term" value="P:fatty acid biosynthetic process"/>
    <property type="evidence" value="ECO:0007669"/>
    <property type="project" value="UniProtKB-KW"/>
</dbReference>
<accession>A0AAN9N0I3</accession>
<dbReference type="InterPro" id="IPR002347">
    <property type="entry name" value="SDR_fam"/>
</dbReference>
<keyword evidence="4" id="KW-0276">Fatty acid metabolism</keyword>
<name>A0AAN9N0I3_CANGL</name>
<proteinExistence type="inferred from homology"/>
<evidence type="ECO:0000313" key="9">
    <source>
        <dbReference type="Proteomes" id="UP001367508"/>
    </source>
</evidence>
<dbReference type="Pfam" id="PF13561">
    <property type="entry name" value="adh_short_C2"/>
    <property type="match status" value="1"/>
</dbReference>
<keyword evidence="9" id="KW-1185">Reference proteome</keyword>
<evidence type="ECO:0000256" key="4">
    <source>
        <dbReference type="ARBA" id="ARBA00022832"/>
    </source>
</evidence>
<dbReference type="InterPro" id="IPR036291">
    <property type="entry name" value="NAD(P)-bd_dom_sf"/>
</dbReference>
<dbReference type="Gene3D" id="1.10.8.400">
    <property type="entry name" value="Enoyl acyl carrier protein reductase"/>
    <property type="match status" value="1"/>
</dbReference>
<dbReference type="PANTHER" id="PTHR43159">
    <property type="entry name" value="ENOYL-[ACYL-CARRIER-PROTEIN] REDUCTASE"/>
    <property type="match status" value="1"/>
</dbReference>
<evidence type="ECO:0000256" key="2">
    <source>
        <dbReference type="ARBA" id="ARBA00009233"/>
    </source>
</evidence>
<dbReference type="FunFam" id="1.10.8.400:FF:000001">
    <property type="entry name" value="Enoyl-[acyl-carrier-protein] reductase [NADH]"/>
    <property type="match status" value="1"/>
</dbReference>
<comment type="similarity">
    <text evidence="2">Belongs to the short-chain dehydrogenases/reductases (SDR) family. FabI subfamily.</text>
</comment>
<comment type="pathway">
    <text evidence="1">Lipid metabolism; fatty acid biosynthesis.</text>
</comment>
<organism evidence="8 9">
    <name type="scientific">Canavalia gladiata</name>
    <name type="common">Sword bean</name>
    <name type="synonym">Dolichos gladiatus</name>
    <dbReference type="NCBI Taxonomy" id="3824"/>
    <lineage>
        <taxon>Eukaryota</taxon>
        <taxon>Viridiplantae</taxon>
        <taxon>Streptophyta</taxon>
        <taxon>Embryophyta</taxon>
        <taxon>Tracheophyta</taxon>
        <taxon>Spermatophyta</taxon>
        <taxon>Magnoliopsida</taxon>
        <taxon>eudicotyledons</taxon>
        <taxon>Gunneridae</taxon>
        <taxon>Pentapetalae</taxon>
        <taxon>rosids</taxon>
        <taxon>fabids</taxon>
        <taxon>Fabales</taxon>
        <taxon>Fabaceae</taxon>
        <taxon>Papilionoideae</taxon>
        <taxon>50 kb inversion clade</taxon>
        <taxon>NPAAA clade</taxon>
        <taxon>indigoferoid/millettioid clade</taxon>
        <taxon>Phaseoleae</taxon>
        <taxon>Canavalia</taxon>
    </lineage>
</organism>
<keyword evidence="7" id="KW-0275">Fatty acid biosynthesis</keyword>
<gene>
    <name evidence="8" type="ORF">VNO77_03036</name>
</gene>
<dbReference type="SUPFAM" id="SSF51735">
    <property type="entry name" value="NAD(P)-binding Rossmann-fold domains"/>
    <property type="match status" value="1"/>
</dbReference>
<evidence type="ECO:0000256" key="6">
    <source>
        <dbReference type="ARBA" id="ARBA00023098"/>
    </source>
</evidence>
<evidence type="ECO:0000256" key="7">
    <source>
        <dbReference type="ARBA" id="ARBA00023160"/>
    </source>
</evidence>
<dbReference type="GO" id="GO:0004318">
    <property type="term" value="F:enoyl-[acyl-carrier-protein] reductase (NADH) activity"/>
    <property type="evidence" value="ECO:0007669"/>
    <property type="project" value="InterPro"/>
</dbReference>
<keyword evidence="3" id="KW-0444">Lipid biosynthesis</keyword>
<dbReference type="PANTHER" id="PTHR43159:SF6">
    <property type="entry name" value="ENOYL-[ACYL-CARRIER-PROTEIN] REDUCTASE [NADH] 1, CHLOROPLASTIC ISOFORM X1"/>
    <property type="match status" value="1"/>
</dbReference>
<evidence type="ECO:0000256" key="3">
    <source>
        <dbReference type="ARBA" id="ARBA00022516"/>
    </source>
</evidence>
<sequence>MDSMLMRRRGGSSISLTYIASERIIPGYGGGMSSAKAALESDTRVSFNFSAPENSPFHQALIPLRSRAAKAIGFIDMMIDYSLANAPLQKELSAEEVGNAAAFLASPLASAITGTVLYVDNGLNAMGVGVDSPIFKDLDIPKDQH</sequence>
<dbReference type="Gene3D" id="3.40.50.720">
    <property type="entry name" value="NAD(P)-binding Rossmann-like Domain"/>
    <property type="match status" value="1"/>
</dbReference>
<reference evidence="8 9" key="1">
    <citation type="submission" date="2024-01" db="EMBL/GenBank/DDBJ databases">
        <title>The genomes of 5 underutilized Papilionoideae crops provide insights into root nodulation and disease resistanc.</title>
        <authorList>
            <person name="Jiang F."/>
        </authorList>
    </citation>
    <scope>NUCLEOTIDE SEQUENCE [LARGE SCALE GENOMIC DNA]</scope>
    <source>
        <strain evidence="8">LVBAO_FW01</strain>
        <tissue evidence="8">Leaves</tissue>
    </source>
</reference>
<keyword evidence="5" id="KW-0560">Oxidoreductase</keyword>
<dbReference type="AlphaFoldDB" id="A0AAN9N0I3"/>
<evidence type="ECO:0000256" key="1">
    <source>
        <dbReference type="ARBA" id="ARBA00005194"/>
    </source>
</evidence>
<evidence type="ECO:0000313" key="8">
    <source>
        <dbReference type="EMBL" id="KAK7361013.1"/>
    </source>
</evidence>